<proteinExistence type="predicted"/>
<organism evidence="2 3">
    <name type="scientific">Halanaerobium saccharolyticum subsp. saccharolyticum DSM 6643</name>
    <dbReference type="NCBI Taxonomy" id="1293054"/>
    <lineage>
        <taxon>Bacteria</taxon>
        <taxon>Bacillati</taxon>
        <taxon>Bacillota</taxon>
        <taxon>Clostridia</taxon>
        <taxon>Halanaerobiales</taxon>
        <taxon>Halanaerobiaceae</taxon>
        <taxon>Halanaerobium</taxon>
    </lineage>
</organism>
<keyword evidence="1" id="KW-0472">Membrane</keyword>
<feature type="transmembrane region" description="Helical" evidence="1">
    <location>
        <begin position="194"/>
        <end position="215"/>
    </location>
</feature>
<name>M5DZV3_9FIRM</name>
<feature type="transmembrane region" description="Helical" evidence="1">
    <location>
        <begin position="314"/>
        <end position="333"/>
    </location>
</feature>
<comment type="caution">
    <text evidence="2">The sequence shown here is derived from an EMBL/GenBank/DDBJ whole genome shotgun (WGS) entry which is preliminary data.</text>
</comment>
<keyword evidence="1" id="KW-0812">Transmembrane</keyword>
<reference evidence="3" key="1">
    <citation type="journal article" date="2013" name="Genome Announc.">
        <title>Genome Sequence of Halanaerobium saccharolyticum subsp. saccharolyticum Strain DSM 6643T, a Halophilic Hydrogen-Producing Bacterium.</title>
        <authorList>
            <person name="Kivisto A."/>
            <person name="Larjo A."/>
            <person name="Ciranna A."/>
            <person name="Santala V."/>
            <person name="Roos C."/>
            <person name="Karp M."/>
        </authorList>
    </citation>
    <scope>NUCLEOTIDE SEQUENCE [LARGE SCALE GENOMIC DNA]</scope>
    <source>
        <strain evidence="3">DSM 6643</strain>
    </source>
</reference>
<protein>
    <submittedName>
        <fullName evidence="2">Uncharacterized protein</fullName>
    </submittedName>
</protein>
<evidence type="ECO:0000256" key="1">
    <source>
        <dbReference type="SAM" id="Phobius"/>
    </source>
</evidence>
<accession>M5DZV3</accession>
<feature type="transmembrane region" description="Helical" evidence="1">
    <location>
        <begin position="12"/>
        <end position="29"/>
    </location>
</feature>
<dbReference type="InParanoid" id="M5DZV3"/>
<dbReference type="AlphaFoldDB" id="M5DZV3"/>
<feature type="transmembrane region" description="Helical" evidence="1">
    <location>
        <begin position="288"/>
        <end position="307"/>
    </location>
</feature>
<dbReference type="eggNOG" id="ENOG50317F7">
    <property type="taxonomic scope" value="Bacteria"/>
</dbReference>
<keyword evidence="3" id="KW-1185">Reference proteome</keyword>
<evidence type="ECO:0000313" key="3">
    <source>
        <dbReference type="Proteomes" id="UP000012063"/>
    </source>
</evidence>
<dbReference type="RefSeq" id="WP_005488070.1">
    <property type="nucleotide sequence ID" value="NZ_CAUI01000005.1"/>
</dbReference>
<feature type="transmembrane region" description="Helical" evidence="1">
    <location>
        <begin position="163"/>
        <end position="182"/>
    </location>
</feature>
<keyword evidence="1" id="KW-1133">Transmembrane helix</keyword>
<dbReference type="EMBL" id="CAUI01000005">
    <property type="protein sequence ID" value="CCU78684.1"/>
    <property type="molecule type" value="Genomic_DNA"/>
</dbReference>
<feature type="transmembrane region" description="Helical" evidence="1">
    <location>
        <begin position="106"/>
        <end position="125"/>
    </location>
</feature>
<dbReference type="STRING" id="1293054.HSACCH_00823"/>
<dbReference type="Proteomes" id="UP000012063">
    <property type="component" value="Unassembled WGS sequence"/>
</dbReference>
<dbReference type="OrthoDB" id="1706162at2"/>
<gene>
    <name evidence="2" type="ORF">HSACCH_00823</name>
</gene>
<sequence length="393" mass="43291">MEDIKNKKTGSFIGFVTTLVIAFLLYFIMKSAGSVNDILNYNNIISGMGSNIKSEIYWFLMNFTEAQFYAGVFASSGLIIGGFLAWRLDESKSKFAGFRISYGSRLWPWVISSQILSLFIGNILLNYTGLFLNSEYNWLPTFITVVSVAPSLMLLYGPGLKNLITASIIGGTICFPVGLWFMVNIVPIFDVHGVTGNVFTMALTGIIAMSIARVIPWVDKRSMPDFENDQRESLSEKGNAIWFIRRVFADFTEAQFYGNELAGVFMITALIMGWFINTAHSGYGSGVVPAILLSQFIASSVGIYFYYHKYRDEGFYSTFVPVVSVGPACVLTFGGTIPVAIAAGIMGGLIGAPMAEFIIKKLPEDFHPFIGNVSSMGISTIVVTVIMQAMPWF</sequence>
<feature type="transmembrane region" description="Helical" evidence="1">
    <location>
        <begin position="137"/>
        <end position="156"/>
    </location>
</feature>
<feature type="transmembrane region" description="Helical" evidence="1">
    <location>
        <begin position="256"/>
        <end position="276"/>
    </location>
</feature>
<evidence type="ECO:0000313" key="2">
    <source>
        <dbReference type="EMBL" id="CCU78684.1"/>
    </source>
</evidence>
<feature type="transmembrane region" description="Helical" evidence="1">
    <location>
        <begin position="339"/>
        <end position="357"/>
    </location>
</feature>
<feature type="transmembrane region" description="Helical" evidence="1">
    <location>
        <begin position="369"/>
        <end position="390"/>
    </location>
</feature>
<feature type="transmembrane region" description="Helical" evidence="1">
    <location>
        <begin position="68"/>
        <end position="86"/>
    </location>
</feature>